<dbReference type="KEGG" id="hpse:HPF_12925"/>
<dbReference type="EMBL" id="CP037867">
    <property type="protein sequence ID" value="QBM28597.1"/>
    <property type="molecule type" value="Genomic_DNA"/>
</dbReference>
<dbReference type="PANTHER" id="PTHR11941:SF54">
    <property type="entry name" value="ENOYL-COA HYDRATASE, MITOCHONDRIAL"/>
    <property type="match status" value="1"/>
</dbReference>
<dbReference type="InterPro" id="IPR029045">
    <property type="entry name" value="ClpP/crotonase-like_dom_sf"/>
</dbReference>
<gene>
    <name evidence="1" type="primary">echA10</name>
    <name evidence="1" type="ORF">HPF_12925</name>
</gene>
<evidence type="ECO:0000313" key="1">
    <source>
        <dbReference type="EMBL" id="QBM28597.1"/>
    </source>
</evidence>
<dbReference type="EC" id="4.2.1.17" evidence="1"/>
<dbReference type="PANTHER" id="PTHR11941">
    <property type="entry name" value="ENOYL-COA HYDRATASE-RELATED"/>
    <property type="match status" value="1"/>
</dbReference>
<organism evidence="1 2">
    <name type="scientific">Hydrogenophaga pseudoflava</name>
    <name type="common">Pseudomonas carboxydoflava</name>
    <dbReference type="NCBI Taxonomy" id="47421"/>
    <lineage>
        <taxon>Bacteria</taxon>
        <taxon>Pseudomonadati</taxon>
        <taxon>Pseudomonadota</taxon>
        <taxon>Betaproteobacteria</taxon>
        <taxon>Burkholderiales</taxon>
        <taxon>Comamonadaceae</taxon>
        <taxon>Hydrogenophaga</taxon>
    </lineage>
</organism>
<dbReference type="AlphaFoldDB" id="A0A4P6WY26"/>
<dbReference type="Proteomes" id="UP000293912">
    <property type="component" value="Chromosome"/>
</dbReference>
<name>A0A4P6WY26_HYDPS</name>
<dbReference type="Pfam" id="PF00378">
    <property type="entry name" value="ECH_1"/>
    <property type="match status" value="1"/>
</dbReference>
<dbReference type="SUPFAM" id="SSF52096">
    <property type="entry name" value="ClpP/crotonase"/>
    <property type="match status" value="1"/>
</dbReference>
<evidence type="ECO:0000313" key="2">
    <source>
        <dbReference type="Proteomes" id="UP000293912"/>
    </source>
</evidence>
<reference evidence="1 2" key="1">
    <citation type="submission" date="2019-03" db="EMBL/GenBank/DDBJ databases">
        <authorList>
            <person name="Sebastian G."/>
            <person name="Baumann P."/>
            <person name="Ruckert C."/>
            <person name="Kalinowski J."/>
            <person name="Nebel B."/>
            <person name="Takors R."/>
            <person name="Blombach B."/>
        </authorList>
    </citation>
    <scope>NUCLEOTIDE SEQUENCE [LARGE SCALE GENOMIC DNA]</scope>
    <source>
        <strain evidence="1 2">DSM 1084</strain>
    </source>
</reference>
<accession>A0A4P6WY26</accession>
<sequence length="265" mass="28513">MQTGNQASPVVVSRSGTVGIIELARPEKFNCLSMSVHEGIEAALDEFEQPGSGVRAILIRAQGKHFCTGADLDEVKSLRGDPARLKHFIAYGHGVLKRLERSDLPVVAACQGLTLAGGSELMLACDIIFAAKDARFGDQHAQFGLIPGWGGSQRMPRIVGLRRGLDLFFSARWIDADTAGQWGLVNYVVEPEQLGEAALAYCTRLATRSRIGIATMKRLARQGMEGSSEAGLQLEEDLASAALLDDDVSEGLAAFEARRTPVFKS</sequence>
<proteinExistence type="predicted"/>
<dbReference type="InterPro" id="IPR001753">
    <property type="entry name" value="Enoyl-CoA_hydra/iso"/>
</dbReference>
<dbReference type="Gene3D" id="3.90.226.10">
    <property type="entry name" value="2-enoyl-CoA Hydratase, Chain A, domain 1"/>
    <property type="match status" value="1"/>
</dbReference>
<dbReference type="GO" id="GO:0006635">
    <property type="term" value="P:fatty acid beta-oxidation"/>
    <property type="evidence" value="ECO:0007669"/>
    <property type="project" value="TreeGrafter"/>
</dbReference>
<dbReference type="GO" id="GO:0004300">
    <property type="term" value="F:enoyl-CoA hydratase activity"/>
    <property type="evidence" value="ECO:0007669"/>
    <property type="project" value="UniProtKB-EC"/>
</dbReference>
<keyword evidence="1" id="KW-0456">Lyase</keyword>
<dbReference type="CDD" id="cd06558">
    <property type="entry name" value="crotonase-like"/>
    <property type="match status" value="1"/>
</dbReference>
<keyword evidence="2" id="KW-1185">Reference proteome</keyword>
<protein>
    <submittedName>
        <fullName evidence="1">Putative enoyl-CoA hydratase echA8</fullName>
        <ecNumber evidence="1">4.2.1.17</ecNumber>
    </submittedName>
</protein>